<keyword evidence="1" id="KW-0812">Transmembrane</keyword>
<evidence type="ECO:0000313" key="4">
    <source>
        <dbReference type="Proteomes" id="UP001500339"/>
    </source>
</evidence>
<sequence>MERSKLRKIIYIYSTIILMISIIILTHNHLDNIQSMYKKDIEALHRNTIELKKNYIKDIVNTTIQQIDIERTWVIKEFNNNIDYIVNSLNLETLIKDRNEYELLIWDRNEKQLSYTSRKILLNKPILSEGEFIKYIETYKINRYKNMQNKIMAVVVSEETIEKKVQDTMKEHIRSIELSDNGYIWINQVINYDGGDNYAIRLVHPNLKNTEGEMLSTNIKDIKGNLPYLQELEGIKDQGEVFLEYYFKKKGTDIIAHKISYAKLYPKYNWVIATGVHLDDIDNILKDEVTVLQNYLRKQIGSSISIAIFLSLILAIVIFILEKKYYKIIQKYYSLVVQEKQILEWEKLKVENEYKKLENIAITDPLTNLYNRYFMTHYLQEEFLKFEKEKVNYYIAMGDVDYFKNVNDTYGHEAGDHVLKVVAELLKSNISEKDKVARWGGEEFLIVFSDITKEDVIKKINNIISSLEKQPIEYREKTVNVTISFGVSSFLKDDKNYEESLIRADKVLYHSKSSGRNQVNVYEN</sequence>
<dbReference type="Pfam" id="PF08269">
    <property type="entry name" value="dCache_2"/>
    <property type="match status" value="1"/>
</dbReference>
<dbReference type="PANTHER" id="PTHR45138:SF9">
    <property type="entry name" value="DIGUANYLATE CYCLASE DGCM-RELATED"/>
    <property type="match status" value="1"/>
</dbReference>
<comment type="caution">
    <text evidence="3">The sequence shown here is derived from an EMBL/GenBank/DDBJ whole genome shotgun (WGS) entry which is preliminary data.</text>
</comment>
<dbReference type="Gene3D" id="3.30.70.270">
    <property type="match status" value="1"/>
</dbReference>
<dbReference type="Proteomes" id="UP001500339">
    <property type="component" value="Unassembled WGS sequence"/>
</dbReference>
<dbReference type="NCBIfam" id="TIGR00254">
    <property type="entry name" value="GGDEF"/>
    <property type="match status" value="1"/>
</dbReference>
<dbReference type="Gene3D" id="3.30.450.20">
    <property type="entry name" value="PAS domain"/>
    <property type="match status" value="1"/>
</dbReference>
<dbReference type="PROSITE" id="PS50887">
    <property type="entry name" value="GGDEF"/>
    <property type="match status" value="1"/>
</dbReference>
<evidence type="ECO:0000256" key="1">
    <source>
        <dbReference type="SAM" id="Phobius"/>
    </source>
</evidence>
<reference evidence="4" key="1">
    <citation type="journal article" date="2019" name="Int. J. Syst. Evol. Microbiol.">
        <title>The Global Catalogue of Microorganisms (GCM) 10K type strain sequencing project: providing services to taxonomists for standard genome sequencing and annotation.</title>
        <authorList>
            <consortium name="The Broad Institute Genomics Platform"/>
            <consortium name="The Broad Institute Genome Sequencing Center for Infectious Disease"/>
            <person name="Wu L."/>
            <person name="Ma J."/>
        </authorList>
    </citation>
    <scope>NUCLEOTIDE SEQUENCE [LARGE SCALE GENOMIC DNA]</scope>
    <source>
        <strain evidence="4">JCM 1405</strain>
    </source>
</reference>
<feature type="transmembrane region" description="Helical" evidence="1">
    <location>
        <begin position="9"/>
        <end position="30"/>
    </location>
</feature>
<organism evidence="3 4">
    <name type="scientific">Clostridium malenominatum</name>
    <dbReference type="NCBI Taxonomy" id="1539"/>
    <lineage>
        <taxon>Bacteria</taxon>
        <taxon>Bacillati</taxon>
        <taxon>Bacillota</taxon>
        <taxon>Clostridia</taxon>
        <taxon>Eubacteriales</taxon>
        <taxon>Clostridiaceae</taxon>
        <taxon>Clostridium</taxon>
    </lineage>
</organism>
<accession>A0ABP3TX21</accession>
<dbReference type="InterPro" id="IPR029787">
    <property type="entry name" value="Nucleotide_cyclase"/>
</dbReference>
<dbReference type="EMBL" id="BAAACF010000001">
    <property type="protein sequence ID" value="GAA0719666.1"/>
    <property type="molecule type" value="Genomic_DNA"/>
</dbReference>
<name>A0ABP3TX21_9CLOT</name>
<feature type="domain" description="GGDEF" evidence="2">
    <location>
        <begin position="391"/>
        <end position="524"/>
    </location>
</feature>
<dbReference type="InterPro" id="IPR000160">
    <property type="entry name" value="GGDEF_dom"/>
</dbReference>
<dbReference type="PANTHER" id="PTHR45138">
    <property type="entry name" value="REGULATORY COMPONENTS OF SENSORY TRANSDUCTION SYSTEM"/>
    <property type="match status" value="1"/>
</dbReference>
<feature type="transmembrane region" description="Helical" evidence="1">
    <location>
        <begin position="300"/>
        <end position="321"/>
    </location>
</feature>
<dbReference type="SUPFAM" id="SSF55073">
    <property type="entry name" value="Nucleotide cyclase"/>
    <property type="match status" value="1"/>
</dbReference>
<keyword evidence="1" id="KW-0472">Membrane</keyword>
<keyword evidence="4" id="KW-1185">Reference proteome</keyword>
<dbReference type="InterPro" id="IPR004010">
    <property type="entry name" value="Double_Cache_2"/>
</dbReference>
<keyword evidence="1" id="KW-1133">Transmembrane helix</keyword>
<proteinExistence type="predicted"/>
<dbReference type="RefSeq" id="WP_343766916.1">
    <property type="nucleotide sequence ID" value="NZ_BAAACF010000001.1"/>
</dbReference>
<dbReference type="InterPro" id="IPR043128">
    <property type="entry name" value="Rev_trsase/Diguanyl_cyclase"/>
</dbReference>
<dbReference type="InterPro" id="IPR050469">
    <property type="entry name" value="Diguanylate_Cyclase"/>
</dbReference>
<gene>
    <name evidence="3" type="ORF">GCM10008905_08010</name>
</gene>
<evidence type="ECO:0000259" key="2">
    <source>
        <dbReference type="PROSITE" id="PS50887"/>
    </source>
</evidence>
<dbReference type="CDD" id="cd01949">
    <property type="entry name" value="GGDEF"/>
    <property type="match status" value="1"/>
</dbReference>
<protein>
    <submittedName>
        <fullName evidence="3">Sensor domain-containing diguanylate cyclase</fullName>
    </submittedName>
</protein>
<evidence type="ECO:0000313" key="3">
    <source>
        <dbReference type="EMBL" id="GAA0719666.1"/>
    </source>
</evidence>
<dbReference type="SMART" id="SM00267">
    <property type="entry name" value="GGDEF"/>
    <property type="match status" value="1"/>
</dbReference>
<dbReference type="Pfam" id="PF00990">
    <property type="entry name" value="GGDEF"/>
    <property type="match status" value="1"/>
</dbReference>